<dbReference type="Gene3D" id="3.30.559.10">
    <property type="entry name" value="Chloramphenicol acetyltransferase-like domain"/>
    <property type="match status" value="1"/>
</dbReference>
<comment type="similarity">
    <text evidence="1">Belongs to the carnitine/choline acetyltransferase family.</text>
</comment>
<dbReference type="InterPro" id="IPR000542">
    <property type="entry name" value="Carn_acyl_trans"/>
</dbReference>
<dbReference type="PANTHER" id="PTHR22589:SF16">
    <property type="entry name" value="CARNITINE O-PALMITOYLTRANSFERASE 2, MITOCHONDRIAL"/>
    <property type="match status" value="1"/>
</dbReference>
<dbReference type="STRING" id="103827.A0A0N5CMJ3"/>
<evidence type="ECO:0000256" key="4">
    <source>
        <dbReference type="PIRSR" id="PIRSR600542-1"/>
    </source>
</evidence>
<evidence type="ECO:0000313" key="6">
    <source>
        <dbReference type="EMBL" id="VDM96785.1"/>
    </source>
</evidence>
<evidence type="ECO:0000313" key="8">
    <source>
        <dbReference type="WBParaSite" id="TCLT_0000137601-mRNA-1"/>
    </source>
</evidence>
<dbReference type="Pfam" id="PF00755">
    <property type="entry name" value="Carn_acyltransf"/>
    <property type="match status" value="1"/>
</dbReference>
<reference evidence="8" key="1">
    <citation type="submission" date="2017-02" db="UniProtKB">
        <authorList>
            <consortium name="WormBaseParasite"/>
        </authorList>
    </citation>
    <scope>IDENTIFICATION</scope>
</reference>
<dbReference type="InterPro" id="IPR023213">
    <property type="entry name" value="CAT-like_dom_sf"/>
</dbReference>
<keyword evidence="2" id="KW-0808">Transferase</keyword>
<gene>
    <name evidence="6" type="ORF">TCLT_LOCUS1377</name>
</gene>
<dbReference type="InterPro" id="IPR039551">
    <property type="entry name" value="Cho/carn_acyl_trans"/>
</dbReference>
<dbReference type="Proteomes" id="UP000276776">
    <property type="component" value="Unassembled WGS sequence"/>
</dbReference>
<keyword evidence="7" id="KW-1185">Reference proteome</keyword>
<accession>A0A0N5CMJ3</accession>
<evidence type="ECO:0000313" key="7">
    <source>
        <dbReference type="Proteomes" id="UP000276776"/>
    </source>
</evidence>
<dbReference type="OMA" id="FATMEYS"/>
<dbReference type="GO" id="GO:0006635">
    <property type="term" value="P:fatty acid beta-oxidation"/>
    <property type="evidence" value="ECO:0007669"/>
    <property type="project" value="TreeGrafter"/>
</dbReference>
<dbReference type="PANTHER" id="PTHR22589">
    <property type="entry name" value="CARNITINE O-ACYLTRANSFERASE"/>
    <property type="match status" value="1"/>
</dbReference>
<keyword evidence="3" id="KW-0012">Acyltransferase</keyword>
<organism evidence="8">
    <name type="scientific">Thelazia callipaeda</name>
    <name type="common">Oriental eyeworm</name>
    <name type="synonym">Parasitic nematode</name>
    <dbReference type="NCBI Taxonomy" id="103827"/>
    <lineage>
        <taxon>Eukaryota</taxon>
        <taxon>Metazoa</taxon>
        <taxon>Ecdysozoa</taxon>
        <taxon>Nematoda</taxon>
        <taxon>Chromadorea</taxon>
        <taxon>Rhabditida</taxon>
        <taxon>Spirurina</taxon>
        <taxon>Spiruromorpha</taxon>
        <taxon>Thelazioidea</taxon>
        <taxon>Thelaziidae</taxon>
        <taxon>Thelazia</taxon>
    </lineage>
</organism>
<dbReference type="WBParaSite" id="TCLT_0000137601-mRNA-1">
    <property type="protein sequence ID" value="TCLT_0000137601-mRNA-1"/>
    <property type="gene ID" value="TCLT_0000137601"/>
</dbReference>
<sequence length="376" mass="42256">IYIYISFKVRTKLCAIGDNSRNLTLIDSALFAVCLDNEKSNHSDRVIQSLLSGDDARNRWFDKSFQLIVDARGLATINFEHSWGDGVALLRLMKESFCDTKHNHFVHPNQFVDPSLYLKNNLRHIEFTLTDSLRGIIQEAQEKHSLVGSKLSFGTVEFFGINRQMIKCSKLSPDSILQLAIQLAFYRLHKRFVPTYESCSTAAFLGGRTECIRSATVATSNAVLAIDQSRSNVGEHLKKCTVTHSLLVKEAATGQGFDRHLMGLRITADRLGWIQPELFNSEIFKYMNQFVISTSTLSTDAVMFGGFGPVTPDGYGIGYNVFDNKIGAVITSYQVNIHLSSYLKFLTLDRHDAKVFANALLESLDILKNIIHKKML</sequence>
<feature type="active site" description="Proton acceptor" evidence="4">
    <location>
        <position position="81"/>
    </location>
</feature>
<feature type="domain" description="Choline/carnitine acyltransferase" evidence="5">
    <location>
        <begin position="8"/>
        <end position="336"/>
    </location>
</feature>
<dbReference type="OrthoDB" id="240216at2759"/>
<dbReference type="GO" id="GO:0005739">
    <property type="term" value="C:mitochondrion"/>
    <property type="evidence" value="ECO:0007669"/>
    <property type="project" value="TreeGrafter"/>
</dbReference>
<proteinExistence type="inferred from homology"/>
<protein>
    <submittedName>
        <fullName evidence="8">Carn_acyltransf domain-containing protein</fullName>
    </submittedName>
</protein>
<reference evidence="6 7" key="2">
    <citation type="submission" date="2018-11" db="EMBL/GenBank/DDBJ databases">
        <authorList>
            <consortium name="Pathogen Informatics"/>
        </authorList>
    </citation>
    <scope>NUCLEOTIDE SEQUENCE [LARGE SCALE GENOMIC DNA]</scope>
</reference>
<evidence type="ECO:0000256" key="1">
    <source>
        <dbReference type="ARBA" id="ARBA00005232"/>
    </source>
</evidence>
<evidence type="ECO:0000259" key="5">
    <source>
        <dbReference type="Pfam" id="PF00755"/>
    </source>
</evidence>
<evidence type="ECO:0000256" key="3">
    <source>
        <dbReference type="ARBA" id="ARBA00023315"/>
    </source>
</evidence>
<dbReference type="GO" id="GO:0004095">
    <property type="term" value="F:carnitine O-palmitoyltransferase activity"/>
    <property type="evidence" value="ECO:0007669"/>
    <property type="project" value="TreeGrafter"/>
</dbReference>
<dbReference type="SUPFAM" id="SSF52777">
    <property type="entry name" value="CoA-dependent acyltransferases"/>
    <property type="match status" value="2"/>
</dbReference>
<dbReference type="AlphaFoldDB" id="A0A0N5CMJ3"/>
<dbReference type="Gene3D" id="3.30.559.70">
    <property type="entry name" value="Choline/Carnitine o-acyltransferase, domain 2"/>
    <property type="match status" value="1"/>
</dbReference>
<evidence type="ECO:0000256" key="2">
    <source>
        <dbReference type="ARBA" id="ARBA00022679"/>
    </source>
</evidence>
<name>A0A0N5CMJ3_THECL</name>
<dbReference type="InterPro" id="IPR042231">
    <property type="entry name" value="Cho/carn_acyl_trans_2"/>
</dbReference>
<dbReference type="EMBL" id="UYYF01000170">
    <property type="protein sequence ID" value="VDM96785.1"/>
    <property type="molecule type" value="Genomic_DNA"/>
</dbReference>